<protein>
    <submittedName>
        <fullName evidence="1">Uncharacterized protein</fullName>
    </submittedName>
</protein>
<comment type="caution">
    <text evidence="1">The sequence shown here is derived from an EMBL/GenBank/DDBJ whole genome shotgun (WGS) entry which is preliminary data.</text>
</comment>
<dbReference type="EMBL" id="JAWDJW010002357">
    <property type="protein sequence ID" value="KAK3077935.1"/>
    <property type="molecule type" value="Genomic_DNA"/>
</dbReference>
<reference evidence="1" key="1">
    <citation type="submission" date="2024-09" db="EMBL/GenBank/DDBJ databases">
        <title>Black Yeasts Isolated from many extreme environments.</title>
        <authorList>
            <person name="Coleine C."/>
            <person name="Stajich J.E."/>
            <person name="Selbmann L."/>
        </authorList>
    </citation>
    <scope>NUCLEOTIDE SEQUENCE</scope>
    <source>
        <strain evidence="1">CCFEE 5737</strain>
    </source>
</reference>
<feature type="non-terminal residue" evidence="1">
    <location>
        <position position="694"/>
    </location>
</feature>
<evidence type="ECO:0000313" key="2">
    <source>
        <dbReference type="Proteomes" id="UP001186974"/>
    </source>
</evidence>
<gene>
    <name evidence="1" type="ORF">LTS18_008870</name>
</gene>
<keyword evidence="2" id="KW-1185">Reference proteome</keyword>
<name>A0ACC3DMW5_9PEZI</name>
<accession>A0ACC3DMW5</accession>
<organism evidence="1 2">
    <name type="scientific">Coniosporium uncinatum</name>
    <dbReference type="NCBI Taxonomy" id="93489"/>
    <lineage>
        <taxon>Eukaryota</taxon>
        <taxon>Fungi</taxon>
        <taxon>Dikarya</taxon>
        <taxon>Ascomycota</taxon>
        <taxon>Pezizomycotina</taxon>
        <taxon>Dothideomycetes</taxon>
        <taxon>Dothideomycetes incertae sedis</taxon>
        <taxon>Coniosporium</taxon>
    </lineage>
</organism>
<dbReference type="Proteomes" id="UP001186974">
    <property type="component" value="Unassembled WGS sequence"/>
</dbReference>
<proteinExistence type="predicted"/>
<evidence type="ECO:0000313" key="1">
    <source>
        <dbReference type="EMBL" id="KAK3077935.1"/>
    </source>
</evidence>
<sequence>MKQVGDFDLDAAESELSSLARPLFDSAFRNAHYVTNFLVGRALNATKTGDQPYRNLLDIFTEDFLNVLGSSDWPAAELLLRTLLSHLFSLARNDKAAISHKNMALDLMGLLGSGISDVQMFASNAIRNLDVSQSELSARLVTVAESVVTEQFDDMELLAFDGPYRVALEYLQARDLDHAQLQSSRGYYQAQWSKAVLDFIETSRDDEVGLPKPKLLIQLRNMISDPKWLKDEYDFDSVSTTQGRLSSAIVALSLPFCRSQKQIFNMLLHAISTEQTTTKSRALKSLVQLLEKDPSILERGNSVLQGILVCLVDASSLVRDSALSLLAKCLSLKPALDGKVCEKIIARTNDTAHGVRKRAMKLIKDIYLRNDNESVKFAIADALLRKITDVEESVSELARQIFEEIWIAPFHSAVSDKADPLQSKLAIEKQAFILVRNIERGGDDILAVLEPLLRTILSETSKTSAANAKVCKAMVSAMFNGTVDNAEQPQKPSQESLLETLTVFAKADPRLFTGGQLEMLEPYIQNLTTTDDLRIYRSVIVIFRCVIPTLSSLQRTFLGNVQKTLLKTLTKLRKLELREVATCLWILNSVLQNPELLVNLMVSVIKGIYACKDLDLTQANQESAVSRVKRYMLLAGHLGSACDLEDQSATFKDKFPWWKGNSVAGLLVDVMCPFTRQKQPHDLRETALESIGMI</sequence>